<organism evidence="1 2">
    <name type="scientific">Vibrio harveyi</name>
    <name type="common">Beneckea harveyi</name>
    <dbReference type="NCBI Taxonomy" id="669"/>
    <lineage>
        <taxon>Bacteria</taxon>
        <taxon>Pseudomonadati</taxon>
        <taxon>Pseudomonadota</taxon>
        <taxon>Gammaproteobacteria</taxon>
        <taxon>Vibrionales</taxon>
        <taxon>Vibrionaceae</taxon>
        <taxon>Vibrio</taxon>
    </lineage>
</organism>
<dbReference type="EMBL" id="AJSR01000782">
    <property type="protein sequence ID" value="EKM32330.1"/>
    <property type="molecule type" value="Genomic_DNA"/>
</dbReference>
<dbReference type="AlphaFoldDB" id="A0A454D0Y5"/>
<feature type="non-terminal residue" evidence="1">
    <location>
        <position position="102"/>
    </location>
</feature>
<gene>
    <name evidence="1" type="ORF">VCHENC02_2102</name>
</gene>
<proteinExistence type="predicted"/>
<evidence type="ECO:0000313" key="2">
    <source>
        <dbReference type="Proteomes" id="UP000008367"/>
    </source>
</evidence>
<protein>
    <recommendedName>
        <fullName evidence="3">N-acetyltransferase domain-containing protein</fullName>
    </recommendedName>
</protein>
<accession>A0A454D0Y5</accession>
<sequence length="102" mass="11545">MYGCCNINIEMDDLGHWFAEGGIFSAEESKLNSLTPIKAICTLYHWGFTSCEVSCIKARIRNDNKRAIRFNNGLGFKVDHVTDGVTYATLTKSSFEHRYDSI</sequence>
<dbReference type="Proteomes" id="UP000008367">
    <property type="component" value="Unassembled WGS sequence"/>
</dbReference>
<comment type="caution">
    <text evidence="1">The sequence shown here is derived from an EMBL/GenBank/DDBJ whole genome shotgun (WGS) entry which is preliminary data.</text>
</comment>
<evidence type="ECO:0008006" key="3">
    <source>
        <dbReference type="Google" id="ProtNLM"/>
    </source>
</evidence>
<name>A0A454D0Y5_VIBHA</name>
<evidence type="ECO:0000313" key="1">
    <source>
        <dbReference type="EMBL" id="EKM32330.1"/>
    </source>
</evidence>
<reference evidence="1 2" key="1">
    <citation type="submission" date="2012-10" db="EMBL/GenBank/DDBJ databases">
        <title>Genome sequence of Vibrio Cholerae HENC-02.</title>
        <authorList>
            <person name="Eppinger M."/>
            <person name="Hasan N.A."/>
            <person name="Sengamalay N."/>
            <person name="Hine E."/>
            <person name="Su Q."/>
            <person name="Daugherty S.C."/>
            <person name="Young S."/>
            <person name="Sadzewicz L."/>
            <person name="Tallon L."/>
            <person name="Cebula T.A."/>
            <person name="Ravel J."/>
            <person name="Colwell R.R."/>
        </authorList>
    </citation>
    <scope>NUCLEOTIDE SEQUENCE [LARGE SCALE GENOMIC DNA]</scope>
    <source>
        <strain evidence="1 2">HENC-02</strain>
    </source>
</reference>
<dbReference type="Gene3D" id="3.40.630.30">
    <property type="match status" value="1"/>
</dbReference>